<proteinExistence type="predicted"/>
<name>A0ABW3S580_9BACL</name>
<dbReference type="RefSeq" id="WP_379322079.1">
    <property type="nucleotide sequence ID" value="NZ_JBHTLM010000037.1"/>
</dbReference>
<feature type="domain" description="Putative exodeoxyribonuclease 8 PDDEXK-like" evidence="1">
    <location>
        <begin position="19"/>
        <end position="259"/>
    </location>
</feature>
<dbReference type="EMBL" id="JBHTLM010000037">
    <property type="protein sequence ID" value="MFD1179657.1"/>
    <property type="molecule type" value="Genomic_DNA"/>
</dbReference>
<organism evidence="2 3">
    <name type="scientific">Paenibacillus puldeungensis</name>
    <dbReference type="NCBI Taxonomy" id="696536"/>
    <lineage>
        <taxon>Bacteria</taxon>
        <taxon>Bacillati</taxon>
        <taxon>Bacillota</taxon>
        <taxon>Bacilli</taxon>
        <taxon>Bacillales</taxon>
        <taxon>Paenibacillaceae</taxon>
        <taxon>Paenibacillus</taxon>
    </lineage>
</organism>
<dbReference type="Gene3D" id="3.90.320.10">
    <property type="match status" value="1"/>
</dbReference>
<dbReference type="Pfam" id="PF12684">
    <property type="entry name" value="DUF3799"/>
    <property type="match status" value="1"/>
</dbReference>
<dbReference type="InterPro" id="IPR011604">
    <property type="entry name" value="PDDEXK-like_dom_sf"/>
</dbReference>
<protein>
    <submittedName>
        <fullName evidence="2">PD-(D/E)XK nuclease-like domain-containing protein</fullName>
    </submittedName>
</protein>
<dbReference type="Proteomes" id="UP001597262">
    <property type="component" value="Unassembled WGS sequence"/>
</dbReference>
<dbReference type="InterPro" id="IPR024432">
    <property type="entry name" value="Put_RecE_PDDEXK-like_dom"/>
</dbReference>
<comment type="caution">
    <text evidence="2">The sequence shown here is derived from an EMBL/GenBank/DDBJ whole genome shotgun (WGS) entry which is preliminary data.</text>
</comment>
<gene>
    <name evidence="2" type="ORF">ACFQ3W_25620</name>
</gene>
<sequence length="274" mass="31562">MKLTKSNYYSNEANRQYMSVSQFKSFLPAYGGCEAQALAVLNGEFESTPIEVFMEGHYVHAWNEGTLEEFKANTPEIYSSRGGSKGQLKSNFKICEKMIEVLENDPLVMKALAGQKEVMMTTELFGIKWKVMLDSYQPNLGNNTGMFADLKTMKEIDGKWWNKDIQAYENFIDHYGYNVQMAIYAEVEKQVTGRENWLLPHMVIVTKQDPPDHDIIYFDYDNIEAGLQIVARNIERVKAVKSGAVEPVRCERCDYCRLTKKIQRIKHVSELSLY</sequence>
<evidence type="ECO:0000313" key="3">
    <source>
        <dbReference type="Proteomes" id="UP001597262"/>
    </source>
</evidence>
<accession>A0ABW3S580</accession>
<evidence type="ECO:0000313" key="2">
    <source>
        <dbReference type="EMBL" id="MFD1179657.1"/>
    </source>
</evidence>
<keyword evidence="3" id="KW-1185">Reference proteome</keyword>
<evidence type="ECO:0000259" key="1">
    <source>
        <dbReference type="Pfam" id="PF12684"/>
    </source>
</evidence>
<reference evidence="3" key="1">
    <citation type="journal article" date="2019" name="Int. J. Syst. Evol. Microbiol.">
        <title>The Global Catalogue of Microorganisms (GCM) 10K type strain sequencing project: providing services to taxonomists for standard genome sequencing and annotation.</title>
        <authorList>
            <consortium name="The Broad Institute Genomics Platform"/>
            <consortium name="The Broad Institute Genome Sequencing Center for Infectious Disease"/>
            <person name="Wu L."/>
            <person name="Ma J."/>
        </authorList>
    </citation>
    <scope>NUCLEOTIDE SEQUENCE [LARGE SCALE GENOMIC DNA]</scope>
    <source>
        <strain evidence="3">CCUG 59189</strain>
    </source>
</reference>